<dbReference type="RefSeq" id="XP_013772666.1">
    <property type="nucleotide sequence ID" value="XM_013917212.2"/>
</dbReference>
<evidence type="ECO:0000256" key="4">
    <source>
        <dbReference type="ARBA" id="ARBA00022729"/>
    </source>
</evidence>
<dbReference type="PROSITE" id="PS50835">
    <property type="entry name" value="IG_LIKE"/>
    <property type="match status" value="6"/>
</dbReference>
<feature type="domain" description="Ig-like" evidence="15">
    <location>
        <begin position="431"/>
        <end position="516"/>
    </location>
</feature>
<dbReference type="PROSITE" id="PS01353">
    <property type="entry name" value="HEMATOPO_REC_L_F2"/>
    <property type="match status" value="1"/>
</dbReference>
<dbReference type="InterPro" id="IPR003598">
    <property type="entry name" value="Ig_sub2"/>
</dbReference>
<dbReference type="InterPro" id="IPR036116">
    <property type="entry name" value="FN3_sf"/>
</dbReference>
<keyword evidence="3 13" id="KW-0812">Transmembrane</keyword>
<keyword evidence="4 14" id="KW-0732">Signal</keyword>
<evidence type="ECO:0000313" key="20">
    <source>
        <dbReference type="RefSeq" id="XP_022239490.1"/>
    </source>
</evidence>
<dbReference type="SUPFAM" id="SSF49265">
    <property type="entry name" value="Fibronectin type III"/>
    <property type="match status" value="3"/>
</dbReference>
<dbReference type="SMART" id="SM00409">
    <property type="entry name" value="IG"/>
    <property type="match status" value="6"/>
</dbReference>
<gene>
    <name evidence="18 19 20" type="primary">LOC106457768</name>
</gene>
<evidence type="ECO:0000256" key="8">
    <source>
        <dbReference type="ARBA" id="ARBA00023136"/>
    </source>
</evidence>
<feature type="domain" description="Ig-like" evidence="15">
    <location>
        <begin position="136"/>
        <end position="230"/>
    </location>
</feature>
<organism evidence="17 19">
    <name type="scientific">Limulus polyphemus</name>
    <name type="common">Atlantic horseshoe crab</name>
    <dbReference type="NCBI Taxonomy" id="6850"/>
    <lineage>
        <taxon>Eukaryota</taxon>
        <taxon>Metazoa</taxon>
        <taxon>Ecdysozoa</taxon>
        <taxon>Arthropoda</taxon>
        <taxon>Chelicerata</taxon>
        <taxon>Merostomata</taxon>
        <taxon>Xiphosura</taxon>
        <taxon>Limulidae</taxon>
        <taxon>Limulus</taxon>
    </lineage>
</organism>
<dbReference type="CDD" id="cd00063">
    <property type="entry name" value="FN3"/>
    <property type="match status" value="5"/>
</dbReference>
<feature type="compositionally biased region" description="Polar residues" evidence="12">
    <location>
        <begin position="697"/>
        <end position="709"/>
    </location>
</feature>
<keyword evidence="6" id="KW-0130">Cell adhesion</keyword>
<evidence type="ECO:0000256" key="12">
    <source>
        <dbReference type="SAM" id="MobiDB-lite"/>
    </source>
</evidence>
<evidence type="ECO:0000259" key="16">
    <source>
        <dbReference type="PROSITE" id="PS50853"/>
    </source>
</evidence>
<evidence type="ECO:0000313" key="19">
    <source>
        <dbReference type="RefSeq" id="XP_022239489.1"/>
    </source>
</evidence>
<comment type="subcellular location">
    <subcellularLocation>
        <location evidence="1">Membrane</location>
        <topology evidence="1">Single-pass type I membrane protein</topology>
    </subcellularLocation>
</comment>
<dbReference type="SMART" id="SM00408">
    <property type="entry name" value="IGc2"/>
    <property type="match status" value="6"/>
</dbReference>
<feature type="domain" description="Fibronectin type-III" evidence="16">
    <location>
        <begin position="919"/>
        <end position="1017"/>
    </location>
</feature>
<evidence type="ECO:0000256" key="14">
    <source>
        <dbReference type="SAM" id="SignalP"/>
    </source>
</evidence>
<feature type="transmembrane region" description="Helical" evidence="13">
    <location>
        <begin position="1129"/>
        <end position="1153"/>
    </location>
</feature>
<evidence type="ECO:0000256" key="11">
    <source>
        <dbReference type="ARBA" id="ARBA00023180"/>
    </source>
</evidence>
<evidence type="ECO:0000256" key="1">
    <source>
        <dbReference type="ARBA" id="ARBA00004479"/>
    </source>
</evidence>
<feature type="region of interest" description="Disordered" evidence="12">
    <location>
        <begin position="697"/>
        <end position="725"/>
    </location>
</feature>
<feature type="domain" description="Ig-like" evidence="15">
    <location>
        <begin position="338"/>
        <end position="425"/>
    </location>
</feature>
<keyword evidence="7 13" id="KW-1133">Transmembrane helix</keyword>
<feature type="domain" description="Fibronectin type-III" evidence="16">
    <location>
        <begin position="614"/>
        <end position="711"/>
    </location>
</feature>
<proteinExistence type="inferred from homology"/>
<feature type="domain" description="Fibronectin type-III" evidence="16">
    <location>
        <begin position="819"/>
        <end position="915"/>
    </location>
</feature>
<evidence type="ECO:0000256" key="13">
    <source>
        <dbReference type="SAM" id="Phobius"/>
    </source>
</evidence>
<dbReference type="InterPro" id="IPR007110">
    <property type="entry name" value="Ig-like_dom"/>
</dbReference>
<evidence type="ECO:0000313" key="18">
    <source>
        <dbReference type="RefSeq" id="XP_013772666.1"/>
    </source>
</evidence>
<evidence type="ECO:0000256" key="5">
    <source>
        <dbReference type="ARBA" id="ARBA00022737"/>
    </source>
</evidence>
<evidence type="ECO:0000256" key="9">
    <source>
        <dbReference type="ARBA" id="ARBA00023157"/>
    </source>
</evidence>
<accession>A0ABM1S784</accession>
<sequence length="1258" mass="140308">MVTLSLTLLLAILLEICRANDVLYIPSPPTMVVQPSQPEQFYHVVLTKGEPIIPVTLKCEAEGDPQPLYHWTKNGKRFDLDLVGERVTQLRGVGTLNFSFPQASDEGRYQCFAKNTHGVSLSNSIFLRKSELNFFPKEKIKKIEVKEGSPLSLNCYPPKGHPQPYVFWMIQPNSGEPRNINSSRVTLDPEGGLHFSYVTLGDSLNDAVYSCFVSSLFRNELKTGNKRKLIVIPREIGEPVTQQPVRQYVSPANKLILWGSELQMACIYGGTPVPTVKWYFTKKGSLPSERLGTPIKIDKILNIKNVSSDNEGIYQCIANNGVGSEQRYSITVTVESSPYWNVSPTNTQAAEEENVKFECSASGIPPPKLQWLINGEAVEEAEPNPRRIINGNVMTITNLVKTDTAVYQCNASNIHGYTFKNFYLNILSIPPTMREPPKKITYAVVGSKRIIKCLVYGVPKPQVSWKKDNQDLVGNQFQTLNSGILELTNISKEDEGQYTCIAINKFGSLQASGNLEVKAKTKITLAPENVEVSINKKAVLHCKAEADPTLTLAIKWLFNGEPIDYHLDTRLNQTQDQSLVINLAKDSDSGIYTCIAETFIDKDSAWANLIVQNVPKPPVLKEVECEVHVADIQWEPMGNGHAPILGYDIQYNTSFNPNLWENSFLNVPATDTRFKVLMSPWTNYTFRVVAFNKIGSSQPSEHSKQCSTPPDTPHKHPTNVKGEGTNPDNIVISWKLMPKIEHNAPGFFYKIFWKRDDVPDSHWNVVTVRDWKQESFLVDEQPTFKPYKIKVEAHNALGRAKITAPEIIGFSGEDVPLEAPQNFRLLMIMDGTTAKFAWNAVSSTSIRGHFKGYKIRTWAIGDGQHWREQDFPLNATEGIVTVLKPFTKNFAEVAVINQRYIGPPSQTIALITPEGVPGAVASFSAYPLGFNSLYLIWKKPDEANGILTGYKIFYSKVNGTILGIQKEHLPPLSNPDATRLKLTNLIPQTKYRVTIQATTQVGAGEPRYIEVMTSTEDHKVPGVPIFIWSQIHDDEENVILKVTWLPALDDHLGSHFFVQYRLKGDSTWTNTIPELENDYTMLMNLEMNAVYELRVVSVDGPFETPSLIAEVKIGNHAAPFVQPAEESRIPLWLIAPVGCIVLLIIILVIIYLVRQNAGGKYPVYEKEVALGSENNCLDEGGFDEYNKPSSNHHLLNGSRVSLASSLAPPVSETDSMAEYGGEGDTGKFTEDGSFIGQYGRVKSPEEESRLSTSASPLV</sequence>
<dbReference type="InterPro" id="IPR026966">
    <property type="entry name" value="Neurofascin/L1/NrCAM_C"/>
</dbReference>
<dbReference type="Pfam" id="PF07679">
    <property type="entry name" value="I-set"/>
    <property type="match status" value="2"/>
</dbReference>
<evidence type="ECO:0000256" key="6">
    <source>
        <dbReference type="ARBA" id="ARBA00022889"/>
    </source>
</evidence>
<dbReference type="InterPro" id="IPR013783">
    <property type="entry name" value="Ig-like_fold"/>
</dbReference>
<keyword evidence="9" id="KW-1015">Disulfide bond</keyword>
<feature type="domain" description="Ig-like" evidence="15">
    <location>
        <begin position="244"/>
        <end position="333"/>
    </location>
</feature>
<dbReference type="Proteomes" id="UP000694941">
    <property type="component" value="Unplaced"/>
</dbReference>
<dbReference type="InterPro" id="IPR036179">
    <property type="entry name" value="Ig-like_dom_sf"/>
</dbReference>
<protein>
    <submittedName>
        <fullName evidence="18 19">Neuroglian-like</fullName>
    </submittedName>
</protein>
<dbReference type="RefSeq" id="XP_022239490.1">
    <property type="nucleotide sequence ID" value="XM_022383782.1"/>
</dbReference>
<dbReference type="SUPFAM" id="SSF48726">
    <property type="entry name" value="Immunoglobulin"/>
    <property type="match status" value="6"/>
</dbReference>
<dbReference type="InterPro" id="IPR013098">
    <property type="entry name" value="Ig_I-set"/>
</dbReference>
<keyword evidence="10" id="KW-0675">Receptor</keyword>
<feature type="domain" description="Ig-like" evidence="15">
    <location>
        <begin position="29"/>
        <end position="122"/>
    </location>
</feature>
<evidence type="ECO:0000259" key="15">
    <source>
        <dbReference type="PROSITE" id="PS50835"/>
    </source>
</evidence>
<keyword evidence="17" id="KW-1185">Reference proteome</keyword>
<evidence type="ECO:0000256" key="2">
    <source>
        <dbReference type="ARBA" id="ARBA00008921"/>
    </source>
</evidence>
<evidence type="ECO:0000256" key="3">
    <source>
        <dbReference type="ARBA" id="ARBA00022692"/>
    </source>
</evidence>
<dbReference type="RefSeq" id="XP_022239489.1">
    <property type="nucleotide sequence ID" value="XM_022383781.1"/>
</dbReference>
<evidence type="ECO:0000313" key="17">
    <source>
        <dbReference type="Proteomes" id="UP000694941"/>
    </source>
</evidence>
<reference evidence="18 19" key="1">
    <citation type="submission" date="2025-05" db="UniProtKB">
        <authorList>
            <consortium name="RefSeq"/>
        </authorList>
    </citation>
    <scope>IDENTIFICATION</scope>
    <source>
        <tissue evidence="18 19">Muscle</tissue>
    </source>
</reference>
<dbReference type="InterPro" id="IPR003599">
    <property type="entry name" value="Ig_sub"/>
</dbReference>
<dbReference type="PANTHER" id="PTHR44170">
    <property type="entry name" value="PROTEIN SIDEKICK"/>
    <property type="match status" value="1"/>
</dbReference>
<dbReference type="Pfam" id="PF13882">
    <property type="entry name" value="Bravo_FIGEY"/>
    <property type="match status" value="1"/>
</dbReference>
<feature type="signal peptide" evidence="14">
    <location>
        <begin position="1"/>
        <end position="19"/>
    </location>
</feature>
<dbReference type="PROSITE" id="PS50853">
    <property type="entry name" value="FN3"/>
    <property type="match status" value="4"/>
</dbReference>
<comment type="similarity">
    <text evidence="2">Belongs to the type I cytokine receptor family. Type 2 subfamily.</text>
</comment>
<keyword evidence="8 13" id="KW-0472">Membrane</keyword>
<dbReference type="SMART" id="SM00060">
    <property type="entry name" value="FN3"/>
    <property type="match status" value="5"/>
</dbReference>
<dbReference type="GeneID" id="106457768"/>
<dbReference type="Pfam" id="PF13927">
    <property type="entry name" value="Ig_3"/>
    <property type="match status" value="3"/>
</dbReference>
<dbReference type="InterPro" id="IPR003961">
    <property type="entry name" value="FN3_dom"/>
</dbReference>
<feature type="domain" description="Ig-like" evidence="15">
    <location>
        <begin position="521"/>
        <end position="597"/>
    </location>
</feature>
<keyword evidence="5" id="KW-0677">Repeat</keyword>
<dbReference type="Gene3D" id="2.60.40.10">
    <property type="entry name" value="Immunoglobulins"/>
    <property type="match status" value="10"/>
</dbReference>
<feature type="chain" id="PRO_5045023135" evidence="14">
    <location>
        <begin position="20"/>
        <end position="1258"/>
    </location>
</feature>
<evidence type="ECO:0000256" key="10">
    <source>
        <dbReference type="ARBA" id="ARBA00023170"/>
    </source>
</evidence>
<feature type="domain" description="Fibronectin type-III" evidence="16">
    <location>
        <begin position="716"/>
        <end position="814"/>
    </location>
</feature>
<dbReference type="InterPro" id="IPR003529">
    <property type="entry name" value="Hematopoietin_rcpt_Gp130_CS"/>
</dbReference>
<dbReference type="Pfam" id="PF00041">
    <property type="entry name" value="fn3"/>
    <property type="match status" value="2"/>
</dbReference>
<dbReference type="PANTHER" id="PTHR44170:SF6">
    <property type="entry name" value="CONTACTIN"/>
    <property type="match status" value="1"/>
</dbReference>
<evidence type="ECO:0000256" key="7">
    <source>
        <dbReference type="ARBA" id="ARBA00022989"/>
    </source>
</evidence>
<keyword evidence="11" id="KW-0325">Glycoprotein</keyword>
<name>A0ABM1S784_LIMPO</name>
<feature type="region of interest" description="Disordered" evidence="12">
    <location>
        <begin position="1211"/>
        <end position="1258"/>
    </location>
</feature>